<dbReference type="GO" id="GO:0046872">
    <property type="term" value="F:metal ion binding"/>
    <property type="evidence" value="ECO:0007669"/>
    <property type="project" value="UniProtKB-KW"/>
</dbReference>
<dbReference type="GO" id="GO:0016857">
    <property type="term" value="F:racemase and epimerase activity, acting on carbohydrates and derivatives"/>
    <property type="evidence" value="ECO:0007669"/>
    <property type="project" value="InterPro"/>
</dbReference>
<dbReference type="InterPro" id="IPR011060">
    <property type="entry name" value="RibuloseP-bd_barrel"/>
</dbReference>
<dbReference type="Proteomes" id="UP000887574">
    <property type="component" value="Unplaced"/>
</dbReference>
<dbReference type="SUPFAM" id="SSF51366">
    <property type="entry name" value="Ribulose-phoshate binding barrel"/>
    <property type="match status" value="1"/>
</dbReference>
<protein>
    <submittedName>
        <fullName evidence="4">Ribulose-phosphate 3-epimerase</fullName>
    </submittedName>
</protein>
<keyword evidence="3" id="KW-1185">Reference proteome</keyword>
<evidence type="ECO:0000256" key="1">
    <source>
        <dbReference type="ARBA" id="ARBA00022723"/>
    </source>
</evidence>
<dbReference type="InterPro" id="IPR012337">
    <property type="entry name" value="RNaseH-like_sf"/>
</dbReference>
<reference evidence="4" key="1">
    <citation type="submission" date="2022-11" db="UniProtKB">
        <authorList>
            <consortium name="WormBaseParasite"/>
        </authorList>
    </citation>
    <scope>IDENTIFICATION</scope>
</reference>
<accession>A0A915E4Y3</accession>
<dbReference type="AlphaFoldDB" id="A0A915E4Y3"/>
<dbReference type="InterPro" id="IPR013785">
    <property type="entry name" value="Aldolase_TIM"/>
</dbReference>
<dbReference type="GO" id="GO:0005975">
    <property type="term" value="P:carbohydrate metabolic process"/>
    <property type="evidence" value="ECO:0007669"/>
    <property type="project" value="InterPro"/>
</dbReference>
<evidence type="ECO:0000256" key="2">
    <source>
        <dbReference type="ARBA" id="ARBA00023235"/>
    </source>
</evidence>
<dbReference type="PANTHER" id="PTHR11749">
    <property type="entry name" value="RIBULOSE-5-PHOSPHATE-3-EPIMERASE"/>
    <property type="match status" value="1"/>
</dbReference>
<dbReference type="WBParaSite" id="jg25843">
    <property type="protein sequence ID" value="jg25843"/>
    <property type="gene ID" value="jg25843"/>
</dbReference>
<organism evidence="3 4">
    <name type="scientific">Ditylenchus dipsaci</name>
    <dbReference type="NCBI Taxonomy" id="166011"/>
    <lineage>
        <taxon>Eukaryota</taxon>
        <taxon>Metazoa</taxon>
        <taxon>Ecdysozoa</taxon>
        <taxon>Nematoda</taxon>
        <taxon>Chromadorea</taxon>
        <taxon>Rhabditida</taxon>
        <taxon>Tylenchina</taxon>
        <taxon>Tylenchomorpha</taxon>
        <taxon>Sphaerularioidea</taxon>
        <taxon>Anguinidae</taxon>
        <taxon>Anguininae</taxon>
        <taxon>Ditylenchus</taxon>
    </lineage>
</organism>
<evidence type="ECO:0000313" key="3">
    <source>
        <dbReference type="Proteomes" id="UP000887574"/>
    </source>
</evidence>
<keyword evidence="2" id="KW-0413">Isomerase</keyword>
<name>A0A915E4Y3_9BILA</name>
<dbReference type="SUPFAM" id="SSF53098">
    <property type="entry name" value="Ribonuclease H-like"/>
    <property type="match status" value="1"/>
</dbReference>
<evidence type="ECO:0000313" key="4">
    <source>
        <dbReference type="WBParaSite" id="jg25843"/>
    </source>
</evidence>
<keyword evidence="1" id="KW-0479">Metal-binding</keyword>
<dbReference type="InterPro" id="IPR000056">
    <property type="entry name" value="Ribul_P_3_epim-like"/>
</dbReference>
<dbReference type="Gene3D" id="3.20.20.70">
    <property type="entry name" value="Aldolase class I"/>
    <property type="match status" value="2"/>
</dbReference>
<proteinExistence type="predicted"/>
<dbReference type="Pfam" id="PF00834">
    <property type="entry name" value="Ribul_P_3_epim"/>
    <property type="match status" value="2"/>
</dbReference>
<sequence>MLRKQLGNDPFLDVHLMVSSPEQWLQPMQQAGASQFTFHYEALEGLTAVTSLIQKVKASGLNGRPTRQCAHYDGGPGFGGQKFMSDQMTKVKKLRQAHPTLNIQVDGGVSQENVDECAEAGANLIVSGTGIIKSKDIAATIAQLRKRVQKAYEKLEVEQRKENLPVQKLIQDVETRWNSTHDMSRRLCQQRRAIEVFCLRYKRELCLEEKEWSQLQELVEILNPFEEATKQLCLDSSTLSEQWPVGKLLDVKLEQGSNFSDVRKRMREMIAAKFLQLGNETGLSDGHEVSVLGIETEAEPPPKVSKPCFFSFGFHAQPTVAHPHTSVNIEIDAYVKDRCAEPDEDILAWWRLHHSFLQQIESSSDTVNALIEAEGLKFFKLPGDMCFY</sequence>